<dbReference type="EMBL" id="SRLO01000156">
    <property type="protein sequence ID" value="TNN70961.1"/>
    <property type="molecule type" value="Genomic_DNA"/>
</dbReference>
<keyword evidence="4" id="KW-1185">Reference proteome</keyword>
<dbReference type="OrthoDB" id="206708at2759"/>
<keyword evidence="3" id="KW-0328">Glycosyltransferase</keyword>
<evidence type="ECO:0000313" key="3">
    <source>
        <dbReference type="EMBL" id="TNN70961.1"/>
    </source>
</evidence>
<gene>
    <name evidence="3" type="primary">B3gntl1</name>
    <name evidence="3" type="ORF">EYF80_018777</name>
</gene>
<dbReference type="Gene3D" id="3.90.550.10">
    <property type="entry name" value="Spore Coat Polysaccharide Biosynthesis Protein SpsA, Chain A"/>
    <property type="match status" value="2"/>
</dbReference>
<evidence type="ECO:0000259" key="2">
    <source>
        <dbReference type="Pfam" id="PF00535"/>
    </source>
</evidence>
<sequence length="345" mass="39443">MSDEPEADMSPSKRLRAKEDEAEAATGSPEEERGAVDVSVTMPMYNASTWLDEGLQAILHQDFLGTMELSVFDDASTDDSRKVVEGWRERLEARGISVDDVMLPQRVRLQYEASSLHPNTLIGCKVQRVPEGSTERYTRWINTVTQDQLLTQVYTSHGPTVVMPTWFCSRNWYLAVGPFDEGGKGVPEDLLFFYQSLRRGGGVARVDQSLLVYRYHEKATTHSVTEETIWKLRVDFLQERVLSQWESFTIWNAGKQGRKLYRSLSSTNQEKVKAFCDVDDNKIQKGFYTYEDSEQRPKPKIPVLHYKDAAAPFIVCVKLDMTEGVLEENLNSLLLKEGTDFYHFN</sequence>
<organism evidence="3 4">
    <name type="scientific">Liparis tanakae</name>
    <name type="common">Tanaka's snailfish</name>
    <dbReference type="NCBI Taxonomy" id="230148"/>
    <lineage>
        <taxon>Eukaryota</taxon>
        <taxon>Metazoa</taxon>
        <taxon>Chordata</taxon>
        <taxon>Craniata</taxon>
        <taxon>Vertebrata</taxon>
        <taxon>Euteleostomi</taxon>
        <taxon>Actinopterygii</taxon>
        <taxon>Neopterygii</taxon>
        <taxon>Teleostei</taxon>
        <taxon>Neoteleostei</taxon>
        <taxon>Acanthomorphata</taxon>
        <taxon>Eupercaria</taxon>
        <taxon>Perciformes</taxon>
        <taxon>Cottioidei</taxon>
        <taxon>Cottales</taxon>
        <taxon>Liparidae</taxon>
        <taxon>Liparis</taxon>
    </lineage>
</organism>
<dbReference type="Proteomes" id="UP000314294">
    <property type="component" value="Unassembled WGS sequence"/>
</dbReference>
<keyword evidence="3" id="KW-0808">Transferase</keyword>
<dbReference type="PANTHER" id="PTHR22916">
    <property type="entry name" value="GLYCOSYLTRANSFERASE"/>
    <property type="match status" value="1"/>
</dbReference>
<comment type="caution">
    <text evidence="3">The sequence shown here is derived from an EMBL/GenBank/DDBJ whole genome shotgun (WGS) entry which is preliminary data.</text>
</comment>
<feature type="domain" description="Glycosyltransferase 2-like" evidence="2">
    <location>
        <begin position="39"/>
        <end position="89"/>
    </location>
</feature>
<evidence type="ECO:0000313" key="4">
    <source>
        <dbReference type="Proteomes" id="UP000314294"/>
    </source>
</evidence>
<dbReference type="AlphaFoldDB" id="A0A4Z2HZG3"/>
<dbReference type="GO" id="GO:0016758">
    <property type="term" value="F:hexosyltransferase activity"/>
    <property type="evidence" value="ECO:0007669"/>
    <property type="project" value="UniProtKB-ARBA"/>
</dbReference>
<dbReference type="InterPro" id="IPR029044">
    <property type="entry name" value="Nucleotide-diphossugar_trans"/>
</dbReference>
<dbReference type="Pfam" id="PF00535">
    <property type="entry name" value="Glycos_transf_2"/>
    <property type="match status" value="1"/>
</dbReference>
<dbReference type="PANTHER" id="PTHR22916:SF3">
    <property type="entry name" value="UDP-GLCNAC:BETAGAL BETA-1,3-N-ACETYLGLUCOSAMINYLTRANSFERASE-LIKE PROTEIN 1"/>
    <property type="match status" value="1"/>
</dbReference>
<proteinExistence type="predicted"/>
<name>A0A4Z2HZG3_9TELE</name>
<reference evidence="3 4" key="1">
    <citation type="submission" date="2019-03" db="EMBL/GenBank/DDBJ databases">
        <title>First draft genome of Liparis tanakae, snailfish: a comprehensive survey of snailfish specific genes.</title>
        <authorList>
            <person name="Kim W."/>
            <person name="Song I."/>
            <person name="Jeong J.-H."/>
            <person name="Kim D."/>
            <person name="Kim S."/>
            <person name="Ryu S."/>
            <person name="Song J.Y."/>
            <person name="Lee S.K."/>
        </authorList>
    </citation>
    <scope>NUCLEOTIDE SEQUENCE [LARGE SCALE GENOMIC DNA]</scope>
    <source>
        <tissue evidence="3">Muscle</tissue>
    </source>
</reference>
<dbReference type="InterPro" id="IPR001173">
    <property type="entry name" value="Glyco_trans_2-like"/>
</dbReference>
<feature type="region of interest" description="Disordered" evidence="1">
    <location>
        <begin position="1"/>
        <end position="36"/>
    </location>
</feature>
<dbReference type="SUPFAM" id="SSF53448">
    <property type="entry name" value="Nucleotide-diphospho-sugar transferases"/>
    <property type="match status" value="1"/>
</dbReference>
<evidence type="ECO:0000256" key="1">
    <source>
        <dbReference type="SAM" id="MobiDB-lite"/>
    </source>
</evidence>
<protein>
    <submittedName>
        <fullName evidence="3">UDP-GlcNAc:betaGal beta-1,3-N-acetylglucosaminyltransferase-like protein 1</fullName>
    </submittedName>
</protein>
<accession>A0A4Z2HZG3</accession>